<evidence type="ECO:0000313" key="1">
    <source>
        <dbReference type="EMBL" id="KKE81293.1"/>
    </source>
</evidence>
<protein>
    <submittedName>
        <fullName evidence="1">Uncharacterized protein</fullName>
    </submittedName>
</protein>
<dbReference type="PATRIC" id="fig|1129367.4.peg.4951"/>
<dbReference type="EMBL" id="AUXW01000189">
    <property type="protein sequence ID" value="KKE81293.1"/>
    <property type="molecule type" value="Genomic_DNA"/>
</dbReference>
<reference evidence="1 2" key="1">
    <citation type="journal article" date="2015" name="BMC Genomics">
        <title>Genome mining reveals unlocked bioactive potential of marine Gram-negative bacteria.</title>
        <authorList>
            <person name="Machado H."/>
            <person name="Sonnenschein E.C."/>
            <person name="Melchiorsen J."/>
            <person name="Gram L."/>
        </authorList>
    </citation>
    <scope>NUCLEOTIDE SEQUENCE [LARGE SCALE GENOMIC DNA]</scope>
    <source>
        <strain evidence="1 2">S4054</strain>
    </source>
</reference>
<name>A0A0F6A595_9GAMM</name>
<organism evidence="1 2">
    <name type="scientific">Pseudoalteromonas luteoviolacea S4054</name>
    <dbReference type="NCBI Taxonomy" id="1129367"/>
    <lineage>
        <taxon>Bacteria</taxon>
        <taxon>Pseudomonadati</taxon>
        <taxon>Pseudomonadota</taxon>
        <taxon>Gammaproteobacteria</taxon>
        <taxon>Alteromonadales</taxon>
        <taxon>Pseudoalteromonadaceae</taxon>
        <taxon>Pseudoalteromonas</taxon>
    </lineage>
</organism>
<proteinExistence type="predicted"/>
<accession>A0A0F6A595</accession>
<dbReference type="AlphaFoldDB" id="A0A0F6A595"/>
<dbReference type="Proteomes" id="UP000033434">
    <property type="component" value="Unassembled WGS sequence"/>
</dbReference>
<evidence type="ECO:0000313" key="2">
    <source>
        <dbReference type="Proteomes" id="UP000033434"/>
    </source>
</evidence>
<sequence length="31" mass="3785">MGLKYKNSLIKKDKLQFKKSKLKYLHLKFSQ</sequence>
<comment type="caution">
    <text evidence="1">The sequence shown here is derived from an EMBL/GenBank/DDBJ whole genome shotgun (WGS) entry which is preliminary data.</text>
</comment>
<gene>
    <name evidence="1" type="ORF">N479_23215</name>
</gene>